<name>A0A1A6XSQ8_STEMA</name>
<evidence type="ECO:0000313" key="3">
    <source>
        <dbReference type="Proteomes" id="UP000092256"/>
    </source>
</evidence>
<gene>
    <name evidence="2" type="ORF">A9K58_14185</name>
</gene>
<sequence>MKPSHWSPAAVRDLDQAAGWYADQGREVLEIGFIDAVESVVKLIEAHPGAGSALHAGLLPSLPAPLRFHPVRRFDGYLVYYVELPAHVSIVRIWNASRGMEALFEDEKLNPDIGSSHPGY</sequence>
<reference evidence="2 3" key="1">
    <citation type="submission" date="2016-05" db="EMBL/GenBank/DDBJ databases">
        <title>Draft Genome Sequences of Stenotrophomonas maltophilia Strains Sm32COP, Sm41DVV, Sm46PAILV, SmF3, SmF22, SmSOFb1 and SmCVFa1, Isolated from Different Manures, in France.</title>
        <authorList>
            <person name="Nazaret S."/>
            <person name="Bodilis J."/>
        </authorList>
    </citation>
    <scope>NUCLEOTIDE SEQUENCE [LARGE SCALE GENOMIC DNA]</scope>
    <source>
        <strain evidence="2 3">Sm46PAILV</strain>
    </source>
</reference>
<evidence type="ECO:0000313" key="2">
    <source>
        <dbReference type="EMBL" id="OBU65735.1"/>
    </source>
</evidence>
<proteinExistence type="predicted"/>
<accession>A0A1A6XSQ8</accession>
<dbReference type="AlphaFoldDB" id="A0A1A6XSQ8"/>
<evidence type="ECO:0000256" key="1">
    <source>
        <dbReference type="ARBA" id="ARBA00022649"/>
    </source>
</evidence>
<dbReference type="Proteomes" id="UP000092256">
    <property type="component" value="Unassembled WGS sequence"/>
</dbReference>
<dbReference type="EMBL" id="LYVJ01000010">
    <property type="protein sequence ID" value="OBU65735.1"/>
    <property type="molecule type" value="Genomic_DNA"/>
</dbReference>
<dbReference type="OrthoDB" id="276174at2"/>
<protein>
    <submittedName>
        <fullName evidence="2">Recombinase</fullName>
    </submittedName>
</protein>
<dbReference type="InterPro" id="IPR035093">
    <property type="entry name" value="RelE/ParE_toxin_dom_sf"/>
</dbReference>
<dbReference type="InterPro" id="IPR007712">
    <property type="entry name" value="RelE/ParE_toxin"/>
</dbReference>
<comment type="caution">
    <text evidence="2">The sequence shown here is derived from an EMBL/GenBank/DDBJ whole genome shotgun (WGS) entry which is preliminary data.</text>
</comment>
<dbReference type="Gene3D" id="3.30.2310.20">
    <property type="entry name" value="RelE-like"/>
    <property type="match status" value="1"/>
</dbReference>
<dbReference type="RefSeq" id="WP_065199940.1">
    <property type="nucleotide sequence ID" value="NZ_LYVJ01000010.1"/>
</dbReference>
<keyword evidence="1" id="KW-1277">Toxin-antitoxin system</keyword>
<organism evidence="2 3">
    <name type="scientific">Stenotrophomonas maltophilia</name>
    <name type="common">Pseudomonas maltophilia</name>
    <name type="synonym">Xanthomonas maltophilia</name>
    <dbReference type="NCBI Taxonomy" id="40324"/>
    <lineage>
        <taxon>Bacteria</taxon>
        <taxon>Pseudomonadati</taxon>
        <taxon>Pseudomonadota</taxon>
        <taxon>Gammaproteobacteria</taxon>
        <taxon>Lysobacterales</taxon>
        <taxon>Lysobacteraceae</taxon>
        <taxon>Stenotrophomonas</taxon>
        <taxon>Stenotrophomonas maltophilia group</taxon>
    </lineage>
</organism>
<dbReference type="Pfam" id="PF05016">
    <property type="entry name" value="ParE_toxin"/>
    <property type="match status" value="1"/>
</dbReference>